<protein>
    <submittedName>
        <fullName evidence="1">Unnamed protein product</fullName>
    </submittedName>
</protein>
<gene>
    <name evidence="1" type="ORF">Plil01_001070300</name>
</gene>
<dbReference type="EMBL" id="BSXW01000574">
    <property type="protein sequence ID" value="GMF25841.1"/>
    <property type="molecule type" value="Genomic_DNA"/>
</dbReference>
<sequence length="123" mass="12721">MGTADQERTWRIARGCMSAAAGATPAKGEGPLGVAAVISKGQYQAKKCQTEEQGNVPGVSLDGAVSAARSELPMTLRGPAHTTARSKSEARQRKACAETYRCAADLGAGDDCGGVARQKWQIG</sequence>
<organism evidence="1 2">
    <name type="scientific">Phytophthora lilii</name>
    <dbReference type="NCBI Taxonomy" id="2077276"/>
    <lineage>
        <taxon>Eukaryota</taxon>
        <taxon>Sar</taxon>
        <taxon>Stramenopiles</taxon>
        <taxon>Oomycota</taxon>
        <taxon>Peronosporomycetes</taxon>
        <taxon>Peronosporales</taxon>
        <taxon>Peronosporaceae</taxon>
        <taxon>Phytophthora</taxon>
    </lineage>
</organism>
<evidence type="ECO:0000313" key="2">
    <source>
        <dbReference type="Proteomes" id="UP001165083"/>
    </source>
</evidence>
<dbReference type="Proteomes" id="UP001165083">
    <property type="component" value="Unassembled WGS sequence"/>
</dbReference>
<accession>A0A9W6WSU6</accession>
<proteinExistence type="predicted"/>
<reference evidence="1" key="1">
    <citation type="submission" date="2023-04" db="EMBL/GenBank/DDBJ databases">
        <title>Phytophthora lilii NBRC 32176.</title>
        <authorList>
            <person name="Ichikawa N."/>
            <person name="Sato H."/>
            <person name="Tonouchi N."/>
        </authorList>
    </citation>
    <scope>NUCLEOTIDE SEQUENCE</scope>
    <source>
        <strain evidence="1">NBRC 32176</strain>
    </source>
</reference>
<keyword evidence="2" id="KW-1185">Reference proteome</keyword>
<comment type="caution">
    <text evidence="1">The sequence shown here is derived from an EMBL/GenBank/DDBJ whole genome shotgun (WGS) entry which is preliminary data.</text>
</comment>
<name>A0A9W6WSU6_9STRA</name>
<evidence type="ECO:0000313" key="1">
    <source>
        <dbReference type="EMBL" id="GMF25841.1"/>
    </source>
</evidence>
<dbReference type="AlphaFoldDB" id="A0A9W6WSU6"/>